<evidence type="ECO:0000313" key="1">
    <source>
        <dbReference type="EMBL" id="RZG66847.1"/>
    </source>
</evidence>
<dbReference type="RefSeq" id="WP_130145684.1">
    <property type="nucleotide sequence ID" value="NZ_SGSU01000009.1"/>
</dbReference>
<organism evidence="1 2">
    <name type="scientific">Acinetobacter bouvetii</name>
    <dbReference type="NCBI Taxonomy" id="202951"/>
    <lineage>
        <taxon>Bacteria</taxon>
        <taxon>Pseudomonadati</taxon>
        <taxon>Pseudomonadota</taxon>
        <taxon>Gammaproteobacteria</taxon>
        <taxon>Moraxellales</taxon>
        <taxon>Moraxellaceae</taxon>
        <taxon>Acinetobacter</taxon>
    </lineage>
</organism>
<sequence length="370" mass="42698">MQGKQKISKENKQEKYILKFSELMKPGDVILTAASTLSSIGIREITKSDFSHAILYIGNSYMHSDLNGVHSGNPQRLLFESPDHVKVLRLKKEYSSKVDMNKICSYARAKNGTQYSKLEAAKSVLSPESLKIKNRQFCSRLVAKAYYSAGVNIVKYPDYCTPHEISTSNFFEEVTDVIRLAEIEEIEFANSESFLNIHNSSINKLLEDVRGLTGNDIQTLNDIDIFLINNNQYDQAFTEILNKSGYLDIWKYDFSKNPWKYNGEIFLNYNFPSSELEKFKKLNEFPEATSDDLRKGMALGELKLFTGTTITENEGMKNQNQYNLYVDLYGKYKLKYFLTIIFLYKQLLNNCRRRIDAAKYVLRQYGVKIP</sequence>
<accession>A0A4Q7B1G4</accession>
<dbReference type="EMBL" id="SGSU01000009">
    <property type="protein sequence ID" value="RZG66847.1"/>
    <property type="molecule type" value="Genomic_DNA"/>
</dbReference>
<dbReference type="Proteomes" id="UP000293483">
    <property type="component" value="Unassembled WGS sequence"/>
</dbReference>
<dbReference type="AlphaFoldDB" id="A0A4Q7B1G4"/>
<evidence type="ECO:0008006" key="3">
    <source>
        <dbReference type="Google" id="ProtNLM"/>
    </source>
</evidence>
<comment type="caution">
    <text evidence="1">The sequence shown here is derived from an EMBL/GenBank/DDBJ whole genome shotgun (WGS) entry which is preliminary data.</text>
</comment>
<dbReference type="InterPro" id="IPR038765">
    <property type="entry name" value="Papain-like_cys_pep_sf"/>
</dbReference>
<reference evidence="1 2" key="1">
    <citation type="submission" date="2019-02" db="EMBL/GenBank/DDBJ databases">
        <title>The Batch Genome Submission of Acinetobacter spp. strains.</title>
        <authorList>
            <person name="Qin J."/>
            <person name="Hu Y."/>
            <person name="Ye H."/>
            <person name="Wei L."/>
            <person name="Feng Y."/>
            <person name="Zong Z."/>
        </authorList>
    </citation>
    <scope>NUCLEOTIDE SEQUENCE [LARGE SCALE GENOMIC DNA]</scope>
    <source>
        <strain evidence="1 2">WCHABo060081</strain>
    </source>
</reference>
<dbReference type="SUPFAM" id="SSF54001">
    <property type="entry name" value="Cysteine proteinases"/>
    <property type="match status" value="1"/>
</dbReference>
<name>A0A4Q7B1G4_9GAMM</name>
<evidence type="ECO:0000313" key="2">
    <source>
        <dbReference type="Proteomes" id="UP000293483"/>
    </source>
</evidence>
<dbReference type="Gene3D" id="3.90.1720.10">
    <property type="entry name" value="endopeptidase domain like (from Nostoc punctiforme)"/>
    <property type="match status" value="1"/>
</dbReference>
<proteinExistence type="predicted"/>
<protein>
    <recommendedName>
        <fullName evidence="3">Permuted papain-like amidase YaeF/Yiix C92 family enzyme</fullName>
    </recommendedName>
</protein>
<gene>
    <name evidence="1" type="ORF">EXE25_09175</name>
</gene>
<dbReference type="InterPro" id="IPR024453">
    <property type="entry name" value="Peptidase_C92"/>
</dbReference>
<dbReference type="Pfam" id="PF05708">
    <property type="entry name" value="Peptidase_C92"/>
    <property type="match status" value="1"/>
</dbReference>